<reference evidence="2 3" key="1">
    <citation type="submission" date="2019-04" db="EMBL/GenBank/DDBJ databases">
        <title>Friends and foes A comparative genomics study of 23 Aspergillus species from section Flavi.</title>
        <authorList>
            <consortium name="DOE Joint Genome Institute"/>
            <person name="Kjaerbolling I."/>
            <person name="Vesth T."/>
            <person name="Frisvad J.C."/>
            <person name="Nybo J.L."/>
            <person name="Theobald S."/>
            <person name="Kildgaard S."/>
            <person name="Isbrandt T."/>
            <person name="Kuo A."/>
            <person name="Sato A."/>
            <person name="Lyhne E.K."/>
            <person name="Kogle M.E."/>
            <person name="Wiebenga A."/>
            <person name="Kun R.S."/>
            <person name="Lubbers R.J."/>
            <person name="Makela M.R."/>
            <person name="Barry K."/>
            <person name="Chovatia M."/>
            <person name="Clum A."/>
            <person name="Daum C."/>
            <person name="Haridas S."/>
            <person name="He G."/>
            <person name="LaButti K."/>
            <person name="Lipzen A."/>
            <person name="Mondo S."/>
            <person name="Riley R."/>
            <person name="Salamov A."/>
            <person name="Simmons B.A."/>
            <person name="Magnuson J.K."/>
            <person name="Henrissat B."/>
            <person name="Mortensen U.H."/>
            <person name="Larsen T.O."/>
            <person name="Devries R.P."/>
            <person name="Grigoriev I.V."/>
            <person name="Machida M."/>
            <person name="Baker S.E."/>
            <person name="Andersen M.R."/>
        </authorList>
    </citation>
    <scope>NUCLEOTIDE SEQUENCE [LARGE SCALE GENOMIC DNA]</scope>
    <source>
        <strain evidence="2 3">IBT 18842</strain>
    </source>
</reference>
<gene>
    <name evidence="2" type="ORF">BDV25DRAFT_91922</name>
</gene>
<dbReference type="Pfam" id="PF02116">
    <property type="entry name" value="STE2"/>
    <property type="match status" value="1"/>
</dbReference>
<keyword evidence="1" id="KW-0812">Transmembrane</keyword>
<dbReference type="GO" id="GO:0000750">
    <property type="term" value="P:pheromone-dependent signal transduction involved in conjugation with cellular fusion"/>
    <property type="evidence" value="ECO:0007669"/>
    <property type="project" value="TreeGrafter"/>
</dbReference>
<feature type="transmembrane region" description="Helical" evidence="1">
    <location>
        <begin position="265"/>
        <end position="286"/>
    </location>
</feature>
<proteinExistence type="predicted"/>
<dbReference type="Proteomes" id="UP000325780">
    <property type="component" value="Unassembled WGS sequence"/>
</dbReference>
<dbReference type="EMBL" id="ML742501">
    <property type="protein sequence ID" value="KAE8144501.1"/>
    <property type="molecule type" value="Genomic_DNA"/>
</dbReference>
<keyword evidence="1" id="KW-0472">Membrane</keyword>
<dbReference type="CDD" id="cd14939">
    <property type="entry name" value="7tmD_STE2"/>
    <property type="match status" value="1"/>
</dbReference>
<dbReference type="InterPro" id="IPR027458">
    <property type="entry name" value="STE2_TM1-TM2_sf"/>
</dbReference>
<dbReference type="GO" id="GO:0038038">
    <property type="term" value="C:G protein-coupled receptor homodimeric complex"/>
    <property type="evidence" value="ECO:0007669"/>
    <property type="project" value="TreeGrafter"/>
</dbReference>
<dbReference type="OrthoDB" id="5402633at2759"/>
<keyword evidence="3" id="KW-1185">Reference proteome</keyword>
<organism evidence="2 3">
    <name type="scientific">Aspergillus avenaceus</name>
    <dbReference type="NCBI Taxonomy" id="36643"/>
    <lineage>
        <taxon>Eukaryota</taxon>
        <taxon>Fungi</taxon>
        <taxon>Dikarya</taxon>
        <taxon>Ascomycota</taxon>
        <taxon>Pezizomycotina</taxon>
        <taxon>Eurotiomycetes</taxon>
        <taxon>Eurotiomycetidae</taxon>
        <taxon>Eurotiales</taxon>
        <taxon>Aspergillaceae</taxon>
        <taxon>Aspergillus</taxon>
        <taxon>Aspergillus subgen. Circumdati</taxon>
    </lineage>
</organism>
<feature type="transmembrane region" description="Helical" evidence="1">
    <location>
        <begin position="74"/>
        <end position="96"/>
    </location>
</feature>
<evidence type="ECO:0000313" key="2">
    <source>
        <dbReference type="EMBL" id="KAE8144501.1"/>
    </source>
</evidence>
<feature type="transmembrane region" description="Helical" evidence="1">
    <location>
        <begin position="235"/>
        <end position="253"/>
    </location>
</feature>
<feature type="transmembrane region" description="Helical" evidence="1">
    <location>
        <begin position="43"/>
        <end position="62"/>
    </location>
</feature>
<dbReference type="PANTHER" id="PTHR28009">
    <property type="entry name" value="PHEROMONE ALPHA FACTOR RECEPTOR"/>
    <property type="match status" value="1"/>
</dbReference>
<evidence type="ECO:0000256" key="1">
    <source>
        <dbReference type="SAM" id="Phobius"/>
    </source>
</evidence>
<keyword evidence="1" id="KW-1133">Transmembrane helix</keyword>
<dbReference type="PRINTS" id="PR00250">
    <property type="entry name" value="GPCRSTE2"/>
</dbReference>
<dbReference type="GO" id="GO:0004932">
    <property type="term" value="F:mating-type factor pheromone receptor activity"/>
    <property type="evidence" value="ECO:0007669"/>
    <property type="project" value="InterPro"/>
</dbReference>
<accession>A0A5N6TEG8</accession>
<protein>
    <submittedName>
        <fullName evidence="2">Fungal pheromone mating factor STE2 GPCR-domain-containing protein</fullName>
    </submittedName>
</protein>
<feature type="transmembrane region" description="Helical" evidence="1">
    <location>
        <begin position="156"/>
        <end position="177"/>
    </location>
</feature>
<evidence type="ECO:0000313" key="3">
    <source>
        <dbReference type="Proteomes" id="UP000325780"/>
    </source>
</evidence>
<dbReference type="PANTHER" id="PTHR28009:SF1">
    <property type="entry name" value="PHEROMONE ALPHA FACTOR RECEPTOR"/>
    <property type="match status" value="1"/>
</dbReference>
<name>A0A5N6TEG8_ASPAV</name>
<feature type="transmembrane region" description="Helical" evidence="1">
    <location>
        <begin position="197"/>
        <end position="223"/>
    </location>
</feature>
<dbReference type="InterPro" id="IPR000366">
    <property type="entry name" value="GPCR_STE2"/>
</dbReference>
<sequence>MSSVNFDPYTQNLTFRHANGTPFNVTVELLRDDWYQYSLQTCINYAAQLGASIAVFIILMLLTRPEKRGSSVFFLNSGALLLNISRLLCNIIYFRTDFVGPYQWFSGDQSRTPASAYANSILGVVFLTLLIVCIEVSLVLQVQVVCANLRRRYRTILVYVSLLVALTPIGFRMAYMVKNCMTIMKAISPDQLHWLESATNIVLTISICFFSTVFIIKLGLAIYHRRRLGVRDFGPMKVIFIMGCQTLIVPALFSTMQYAVDVPQLASNVITLVTISLPLSSIWAGITLRQSSTRSSTSRGALWDRLALTSSMKSKQTTITSSTAIIDVSNKPSTFCYADQPSGQSQHDLRHGPGISVERDITVHSYHRDEPKV</sequence>
<dbReference type="AlphaFoldDB" id="A0A5N6TEG8"/>
<dbReference type="Gene3D" id="1.10.287.920">
    <property type="entry name" value="Pheromone alpha factor receptor"/>
    <property type="match status" value="1"/>
</dbReference>
<feature type="transmembrane region" description="Helical" evidence="1">
    <location>
        <begin position="116"/>
        <end position="144"/>
    </location>
</feature>